<dbReference type="Proteomes" id="UP000754644">
    <property type="component" value="Unassembled WGS sequence"/>
</dbReference>
<dbReference type="InterPro" id="IPR011576">
    <property type="entry name" value="Pyridox_Oxase_N"/>
</dbReference>
<dbReference type="Pfam" id="PF01243">
    <property type="entry name" value="PNPOx_N"/>
    <property type="match status" value="1"/>
</dbReference>
<evidence type="ECO:0000256" key="4">
    <source>
        <dbReference type="ARBA" id="ARBA00023002"/>
    </source>
</evidence>
<keyword evidence="3" id="KW-0288">FMN</keyword>
<keyword evidence="4" id="KW-0560">Oxidoreductase</keyword>
<dbReference type="Gene3D" id="2.30.110.10">
    <property type="entry name" value="Electron Transport, Fmn-binding Protein, Chain A"/>
    <property type="match status" value="1"/>
</dbReference>
<dbReference type="AlphaFoldDB" id="A0A972VWD4"/>
<evidence type="ECO:0000256" key="3">
    <source>
        <dbReference type="ARBA" id="ARBA00022643"/>
    </source>
</evidence>
<dbReference type="GO" id="GO:0004733">
    <property type="term" value="F:pyridoxamine phosphate oxidase activity"/>
    <property type="evidence" value="ECO:0007669"/>
    <property type="project" value="InterPro"/>
</dbReference>
<name>A0A972VWD4_9GAMM</name>
<evidence type="ECO:0000256" key="1">
    <source>
        <dbReference type="ARBA" id="ARBA00001917"/>
    </source>
</evidence>
<dbReference type="InterPro" id="IPR000659">
    <property type="entry name" value="Pyridox_Oxase"/>
</dbReference>
<dbReference type="InterPro" id="IPR012349">
    <property type="entry name" value="Split_barrel_FMN-bd"/>
</dbReference>
<evidence type="ECO:0000259" key="5">
    <source>
        <dbReference type="Pfam" id="PF01243"/>
    </source>
</evidence>
<dbReference type="PANTHER" id="PTHR10851">
    <property type="entry name" value="PYRIDOXINE-5-PHOSPHATE OXIDASE"/>
    <property type="match status" value="1"/>
</dbReference>
<dbReference type="PANTHER" id="PTHR10851:SF0">
    <property type="entry name" value="PYRIDOXINE-5'-PHOSPHATE OXIDASE"/>
    <property type="match status" value="1"/>
</dbReference>
<evidence type="ECO:0000313" key="7">
    <source>
        <dbReference type="Proteomes" id="UP000754644"/>
    </source>
</evidence>
<organism evidence="6 7">
    <name type="scientific">SAR86 cluster bacterium</name>
    <dbReference type="NCBI Taxonomy" id="2030880"/>
    <lineage>
        <taxon>Bacteria</taxon>
        <taxon>Pseudomonadati</taxon>
        <taxon>Pseudomonadota</taxon>
        <taxon>Gammaproteobacteria</taxon>
        <taxon>SAR86 cluster</taxon>
    </lineage>
</organism>
<protein>
    <submittedName>
        <fullName evidence="6">Pyridoxamine 5'-phosphate oxidase family protein</fullName>
    </submittedName>
</protein>
<reference evidence="6" key="1">
    <citation type="submission" date="2020-05" db="EMBL/GenBank/DDBJ databases">
        <title>Sulfur intermediates as new biogeochemical hubs in an aquatic model microbial ecosystem.</title>
        <authorList>
            <person name="Vigneron A."/>
        </authorList>
    </citation>
    <scope>NUCLEOTIDE SEQUENCE</scope>
    <source>
        <strain evidence="6">Bin.250</strain>
    </source>
</reference>
<sequence length="195" mass="22775">MNPLTNIINDRAEARKQGDSNADTCFLALADQDGKASVRTLVLREVTESHLVLFLNRTSPKWQLFQQGANYELLLWYASMQRQYRIQGTMQPIDPKIVKQTWQRRPQGSKYLDYVYAEMAPQSSEIESREQLINEIQRLKKTYKIDDMQAPDDVGGIELIANRVEMLDLNREDRIHDRRVFSLQDGLWTVKYLVP</sequence>
<dbReference type="GO" id="GO:0010181">
    <property type="term" value="F:FMN binding"/>
    <property type="evidence" value="ECO:0007669"/>
    <property type="project" value="InterPro"/>
</dbReference>
<evidence type="ECO:0000256" key="2">
    <source>
        <dbReference type="ARBA" id="ARBA00022630"/>
    </source>
</evidence>
<accession>A0A972VWD4</accession>
<keyword evidence="2" id="KW-0285">Flavoprotein</keyword>
<comment type="caution">
    <text evidence="6">The sequence shown here is derived from an EMBL/GenBank/DDBJ whole genome shotgun (WGS) entry which is preliminary data.</text>
</comment>
<dbReference type="EMBL" id="JABMOJ010000225">
    <property type="protein sequence ID" value="NQV64913.1"/>
    <property type="molecule type" value="Genomic_DNA"/>
</dbReference>
<dbReference type="GO" id="GO:0008615">
    <property type="term" value="P:pyridoxine biosynthetic process"/>
    <property type="evidence" value="ECO:0007669"/>
    <property type="project" value="InterPro"/>
</dbReference>
<proteinExistence type="predicted"/>
<dbReference type="SUPFAM" id="SSF50475">
    <property type="entry name" value="FMN-binding split barrel"/>
    <property type="match status" value="1"/>
</dbReference>
<feature type="domain" description="Pyridoxamine 5'-phosphate oxidase N-terminal" evidence="5">
    <location>
        <begin position="21"/>
        <end position="137"/>
    </location>
</feature>
<gene>
    <name evidence="6" type="ORF">HQ497_06070</name>
</gene>
<comment type="cofactor">
    <cofactor evidence="1">
        <name>FMN</name>
        <dbReference type="ChEBI" id="CHEBI:58210"/>
    </cofactor>
</comment>
<evidence type="ECO:0000313" key="6">
    <source>
        <dbReference type="EMBL" id="NQV64913.1"/>
    </source>
</evidence>